<keyword evidence="4 7" id="KW-0812">Transmembrane</keyword>
<dbReference type="GO" id="GO:0055085">
    <property type="term" value="P:transmembrane transport"/>
    <property type="evidence" value="ECO:0007669"/>
    <property type="project" value="InterPro"/>
</dbReference>
<keyword evidence="3" id="KW-1003">Cell membrane</keyword>
<dbReference type="EMBL" id="CP003563">
    <property type="protein sequence ID" value="AFL50481.1"/>
    <property type="molecule type" value="Genomic_DNA"/>
</dbReference>
<evidence type="ECO:0000256" key="2">
    <source>
        <dbReference type="ARBA" id="ARBA00022448"/>
    </source>
</evidence>
<dbReference type="InterPro" id="IPR035906">
    <property type="entry name" value="MetI-like_sf"/>
</dbReference>
<evidence type="ECO:0000256" key="6">
    <source>
        <dbReference type="ARBA" id="ARBA00023136"/>
    </source>
</evidence>
<feature type="domain" description="ABC transmembrane type-1" evidence="8">
    <location>
        <begin position="93"/>
        <end position="305"/>
    </location>
</feature>
<feature type="transmembrane region" description="Helical" evidence="7">
    <location>
        <begin position="35"/>
        <end position="61"/>
    </location>
</feature>
<keyword evidence="2 7" id="KW-0813">Transport</keyword>
<dbReference type="PANTHER" id="PTHR43005">
    <property type="entry name" value="BLR7065 PROTEIN"/>
    <property type="match status" value="1"/>
</dbReference>
<feature type="transmembrane region" description="Helical" evidence="7">
    <location>
        <begin position="97"/>
        <end position="117"/>
    </location>
</feature>
<proteinExistence type="inferred from homology"/>
<evidence type="ECO:0000256" key="4">
    <source>
        <dbReference type="ARBA" id="ARBA00022692"/>
    </source>
</evidence>
<dbReference type="Pfam" id="PF00528">
    <property type="entry name" value="BPD_transp_1"/>
    <property type="match status" value="1"/>
</dbReference>
<protein>
    <submittedName>
        <fullName evidence="9">Putative ABC transporter permease protein y4oQ</fullName>
    </submittedName>
</protein>
<dbReference type="HOGENOM" id="CLU_016047_0_2_5"/>
<comment type="subcellular location">
    <subcellularLocation>
        <location evidence="1 7">Cell membrane</location>
        <topology evidence="1 7">Multi-pass membrane protein</topology>
    </subcellularLocation>
</comment>
<evidence type="ECO:0000256" key="5">
    <source>
        <dbReference type="ARBA" id="ARBA00022989"/>
    </source>
</evidence>
<keyword evidence="6 7" id="KW-0472">Membrane</keyword>
<dbReference type="eggNOG" id="COG1175">
    <property type="taxonomic scope" value="Bacteria"/>
</dbReference>
<evidence type="ECO:0000313" key="9">
    <source>
        <dbReference type="EMBL" id="AFL50481.1"/>
    </source>
</evidence>
<dbReference type="SUPFAM" id="SSF161098">
    <property type="entry name" value="MetI-like"/>
    <property type="match status" value="1"/>
</dbReference>
<dbReference type="PATRIC" id="fig|1185652.3.peg.1961"/>
<dbReference type="PANTHER" id="PTHR43005:SF1">
    <property type="entry name" value="SPERMIDINE_PUTRESCINE TRANSPORT SYSTEM PERMEASE PROTEIN"/>
    <property type="match status" value="1"/>
</dbReference>
<gene>
    <name evidence="9" type="ORF">USDA257_c18940</name>
</gene>
<reference evidence="9 10" key="1">
    <citation type="journal article" date="2012" name="J. Bacteriol.">
        <title>Complete genome sequence of the broad-host-range strain Sinorhizobium fredii USDA257.</title>
        <authorList>
            <person name="Schuldes J."/>
            <person name="Rodriguez Orbegoso M."/>
            <person name="Schmeisser C."/>
            <person name="Krishnan H.B."/>
            <person name="Daniel R."/>
            <person name="Streit W.R."/>
        </authorList>
    </citation>
    <scope>NUCLEOTIDE SEQUENCE [LARGE SCALE GENOMIC DNA]</scope>
    <source>
        <strain evidence="9 10">USDA 257</strain>
    </source>
</reference>
<sequence length="315" mass="35109">MAHSTQTLEKGAAKAAPAAAVYSVRRPRSATAKKMFPYLLVGPAVLYLLAITLYPGLFAMYQSLFVVKFVNWSWAGLGNYTRIIQDREFWAALGNTAIIGGLSLSLQTIIAMTVAFFCYRDPFVRGWRIVFLMPMLFMPSAVAFIWKLAFNDGRVISDLLMSVGLASNNVDWLSSVWLARLTLIVADVWQWTPFLFIIFVGALQGQDEEIEEAARLDGASWSSIFWNISLPMMRPIIVVAVTLRGIDITTMFTNVYIMTQGTPGGATETMSYFIYRQGFRMFNFGYASAASVLMLLITIVIAQTIVKRAFKSGKS</sequence>
<organism evidence="9 10">
    <name type="scientific">Sinorhizobium fredii (strain USDA 257)</name>
    <dbReference type="NCBI Taxonomy" id="1185652"/>
    <lineage>
        <taxon>Bacteria</taxon>
        <taxon>Pseudomonadati</taxon>
        <taxon>Pseudomonadota</taxon>
        <taxon>Alphaproteobacteria</taxon>
        <taxon>Hyphomicrobiales</taxon>
        <taxon>Rhizobiaceae</taxon>
        <taxon>Sinorhizobium/Ensifer group</taxon>
        <taxon>Sinorhizobium</taxon>
    </lineage>
</organism>
<feature type="transmembrane region" description="Helical" evidence="7">
    <location>
        <begin position="224"/>
        <end position="246"/>
    </location>
</feature>
<dbReference type="STRING" id="1185652.USDA257_c18940"/>
<dbReference type="RefSeq" id="WP_014762655.1">
    <property type="nucleotide sequence ID" value="NC_018000.1"/>
</dbReference>
<dbReference type="InterPro" id="IPR000515">
    <property type="entry name" value="MetI-like"/>
</dbReference>
<evidence type="ECO:0000256" key="1">
    <source>
        <dbReference type="ARBA" id="ARBA00004651"/>
    </source>
</evidence>
<feature type="transmembrane region" description="Helical" evidence="7">
    <location>
        <begin position="284"/>
        <end position="306"/>
    </location>
</feature>
<name>I3X3M5_SINF2</name>
<dbReference type="AlphaFoldDB" id="I3X3M5"/>
<comment type="similarity">
    <text evidence="7">Belongs to the binding-protein-dependent transport system permease family.</text>
</comment>
<feature type="transmembrane region" description="Helical" evidence="7">
    <location>
        <begin position="129"/>
        <end position="149"/>
    </location>
</feature>
<accession>I3X3M5</accession>
<keyword evidence="5 7" id="KW-1133">Transmembrane helix</keyword>
<feature type="transmembrane region" description="Helical" evidence="7">
    <location>
        <begin position="177"/>
        <end position="203"/>
    </location>
</feature>
<dbReference type="Gene3D" id="1.10.3720.10">
    <property type="entry name" value="MetI-like"/>
    <property type="match status" value="1"/>
</dbReference>
<dbReference type="PROSITE" id="PS50928">
    <property type="entry name" value="ABC_TM1"/>
    <property type="match status" value="1"/>
</dbReference>
<evidence type="ECO:0000256" key="3">
    <source>
        <dbReference type="ARBA" id="ARBA00022475"/>
    </source>
</evidence>
<evidence type="ECO:0000313" key="10">
    <source>
        <dbReference type="Proteomes" id="UP000006180"/>
    </source>
</evidence>
<evidence type="ECO:0000259" key="8">
    <source>
        <dbReference type="PROSITE" id="PS50928"/>
    </source>
</evidence>
<dbReference type="Proteomes" id="UP000006180">
    <property type="component" value="Chromosome"/>
</dbReference>
<dbReference type="GO" id="GO:0005886">
    <property type="term" value="C:plasma membrane"/>
    <property type="evidence" value="ECO:0007669"/>
    <property type="project" value="UniProtKB-SubCell"/>
</dbReference>
<dbReference type="KEGG" id="sfd:USDA257_c18940"/>
<evidence type="ECO:0000256" key="7">
    <source>
        <dbReference type="RuleBase" id="RU363032"/>
    </source>
</evidence>
<dbReference type="CDD" id="cd06261">
    <property type="entry name" value="TM_PBP2"/>
    <property type="match status" value="1"/>
</dbReference>